<dbReference type="EMBL" id="CAEZXX010000265">
    <property type="protein sequence ID" value="CAB4732753.1"/>
    <property type="molecule type" value="Genomic_DNA"/>
</dbReference>
<sequence>MHGIAGGFLGGEVDGNVDVVIGDGLLDRSRIVCGAADESGTRGDCLLKAGGQVVEHDHVPAGAQQSANRDGPDVPGSPNDQDRHPTSLPDSCPAERRGPSARIALKSYDPHMATKKESLEQLRKVPLFSVCSTKDLEKVLKAGDEIAATAGQVIIDQGQTGREAFVILNGAATVRRNGKKVASLEAGAIVGELSLFDHGPRTATVTCDTDSQLLVIPQREFLAVLEQVPALSRRMLEYLAGKIREFDRQSFG</sequence>
<evidence type="ECO:0000259" key="2">
    <source>
        <dbReference type="PROSITE" id="PS50042"/>
    </source>
</evidence>
<dbReference type="Gene3D" id="2.60.120.10">
    <property type="entry name" value="Jelly Rolls"/>
    <property type="match status" value="1"/>
</dbReference>
<dbReference type="CDD" id="cd00038">
    <property type="entry name" value="CAP_ED"/>
    <property type="match status" value="1"/>
</dbReference>
<dbReference type="PANTHER" id="PTHR24567">
    <property type="entry name" value="CRP FAMILY TRANSCRIPTIONAL REGULATORY PROTEIN"/>
    <property type="match status" value="1"/>
</dbReference>
<feature type="region of interest" description="Disordered" evidence="1">
    <location>
        <begin position="62"/>
        <end position="98"/>
    </location>
</feature>
<evidence type="ECO:0000256" key="1">
    <source>
        <dbReference type="SAM" id="MobiDB-lite"/>
    </source>
</evidence>
<dbReference type="Pfam" id="PF00027">
    <property type="entry name" value="cNMP_binding"/>
    <property type="match status" value="1"/>
</dbReference>
<gene>
    <name evidence="3" type="ORF">UFOPK2602_02441</name>
    <name evidence="4" type="ORF">UFOPK4306_00897</name>
</gene>
<dbReference type="InterPro" id="IPR000595">
    <property type="entry name" value="cNMP-bd_dom"/>
</dbReference>
<feature type="domain" description="Cyclic nucleotide-binding" evidence="2">
    <location>
        <begin position="127"/>
        <end position="242"/>
    </location>
</feature>
<dbReference type="PANTHER" id="PTHR24567:SF26">
    <property type="entry name" value="REGULATORY PROTEIN YEIL"/>
    <property type="match status" value="1"/>
</dbReference>
<evidence type="ECO:0000313" key="4">
    <source>
        <dbReference type="EMBL" id="CAB5059724.1"/>
    </source>
</evidence>
<organism evidence="3">
    <name type="scientific">freshwater metagenome</name>
    <dbReference type="NCBI Taxonomy" id="449393"/>
    <lineage>
        <taxon>unclassified sequences</taxon>
        <taxon>metagenomes</taxon>
        <taxon>ecological metagenomes</taxon>
    </lineage>
</organism>
<accession>A0A6J6SDE7</accession>
<dbReference type="SMART" id="SM00100">
    <property type="entry name" value="cNMP"/>
    <property type="match status" value="1"/>
</dbReference>
<dbReference type="InterPro" id="IPR018488">
    <property type="entry name" value="cNMP-bd_CS"/>
</dbReference>
<reference evidence="3" key="1">
    <citation type="submission" date="2020-05" db="EMBL/GenBank/DDBJ databases">
        <authorList>
            <person name="Chiriac C."/>
            <person name="Salcher M."/>
            <person name="Ghai R."/>
            <person name="Kavagutti S V."/>
        </authorList>
    </citation>
    <scope>NUCLEOTIDE SEQUENCE</scope>
</reference>
<evidence type="ECO:0000313" key="3">
    <source>
        <dbReference type="EMBL" id="CAB4732753.1"/>
    </source>
</evidence>
<dbReference type="AlphaFoldDB" id="A0A6J6SDE7"/>
<dbReference type="InterPro" id="IPR050397">
    <property type="entry name" value="Env_Response_Regulators"/>
</dbReference>
<dbReference type="PROSITE" id="PS50042">
    <property type="entry name" value="CNMP_BINDING_3"/>
    <property type="match status" value="1"/>
</dbReference>
<dbReference type="GO" id="GO:0005829">
    <property type="term" value="C:cytosol"/>
    <property type="evidence" value="ECO:0007669"/>
    <property type="project" value="TreeGrafter"/>
</dbReference>
<dbReference type="InterPro" id="IPR014710">
    <property type="entry name" value="RmlC-like_jellyroll"/>
</dbReference>
<proteinExistence type="predicted"/>
<dbReference type="PROSITE" id="PS00889">
    <property type="entry name" value="CNMP_BINDING_2"/>
    <property type="match status" value="1"/>
</dbReference>
<protein>
    <submittedName>
        <fullName evidence="3">Unannotated protein</fullName>
    </submittedName>
</protein>
<name>A0A6J6SDE7_9ZZZZ</name>
<dbReference type="GO" id="GO:0003700">
    <property type="term" value="F:DNA-binding transcription factor activity"/>
    <property type="evidence" value="ECO:0007669"/>
    <property type="project" value="TreeGrafter"/>
</dbReference>
<dbReference type="EMBL" id="CAFBQP010000027">
    <property type="protein sequence ID" value="CAB5059724.1"/>
    <property type="molecule type" value="Genomic_DNA"/>
</dbReference>
<dbReference type="InterPro" id="IPR018490">
    <property type="entry name" value="cNMP-bd_dom_sf"/>
</dbReference>
<dbReference type="SUPFAM" id="SSF51206">
    <property type="entry name" value="cAMP-binding domain-like"/>
    <property type="match status" value="1"/>
</dbReference>